<gene>
    <name evidence="2" type="ORF">V1264_017468</name>
</gene>
<feature type="region of interest" description="Disordered" evidence="1">
    <location>
        <begin position="1"/>
        <end position="154"/>
    </location>
</feature>
<protein>
    <submittedName>
        <fullName evidence="2">Uncharacterized protein</fullName>
    </submittedName>
</protein>
<feature type="compositionally biased region" description="Low complexity" evidence="1">
    <location>
        <begin position="14"/>
        <end position="25"/>
    </location>
</feature>
<name>A0AAN9BIN2_9CAEN</name>
<reference evidence="2 3" key="1">
    <citation type="submission" date="2024-02" db="EMBL/GenBank/DDBJ databases">
        <title>Chromosome-scale genome assembly of the rough periwinkle Littorina saxatilis.</title>
        <authorList>
            <person name="De Jode A."/>
            <person name="Faria R."/>
            <person name="Formenti G."/>
            <person name="Sims Y."/>
            <person name="Smith T.P."/>
            <person name="Tracey A."/>
            <person name="Wood J.M.D."/>
            <person name="Zagrodzka Z.B."/>
            <person name="Johannesson K."/>
            <person name="Butlin R.K."/>
            <person name="Leder E.H."/>
        </authorList>
    </citation>
    <scope>NUCLEOTIDE SEQUENCE [LARGE SCALE GENOMIC DNA]</scope>
    <source>
        <strain evidence="2">Snail1</strain>
        <tissue evidence="2">Muscle</tissue>
    </source>
</reference>
<dbReference type="Proteomes" id="UP001374579">
    <property type="component" value="Unassembled WGS sequence"/>
</dbReference>
<evidence type="ECO:0000313" key="3">
    <source>
        <dbReference type="Proteomes" id="UP001374579"/>
    </source>
</evidence>
<feature type="compositionally biased region" description="Low complexity" evidence="1">
    <location>
        <begin position="34"/>
        <end position="56"/>
    </location>
</feature>
<organism evidence="2 3">
    <name type="scientific">Littorina saxatilis</name>
    <dbReference type="NCBI Taxonomy" id="31220"/>
    <lineage>
        <taxon>Eukaryota</taxon>
        <taxon>Metazoa</taxon>
        <taxon>Spiralia</taxon>
        <taxon>Lophotrochozoa</taxon>
        <taxon>Mollusca</taxon>
        <taxon>Gastropoda</taxon>
        <taxon>Caenogastropoda</taxon>
        <taxon>Littorinimorpha</taxon>
        <taxon>Littorinoidea</taxon>
        <taxon>Littorinidae</taxon>
        <taxon>Littorina</taxon>
    </lineage>
</organism>
<proteinExistence type="predicted"/>
<sequence length="154" mass="16362">MLADWSGPGTSSDSAGIESSSVMSSEAEEEEVDIPSSDDSAFPPDADFASAVARAAELSGMTVVGTTVSDPKANGGKKYRKHRSANTTGRPTSPYSTDSNFSAVVHKPYPKSERKKQLQEQARRYGGGRVGSDQAELEIESNDPNSIEKMRDGS</sequence>
<feature type="compositionally biased region" description="Basic and acidic residues" evidence="1">
    <location>
        <begin position="110"/>
        <end position="123"/>
    </location>
</feature>
<dbReference type="AlphaFoldDB" id="A0AAN9BIN2"/>
<feature type="compositionally biased region" description="Polar residues" evidence="1">
    <location>
        <begin position="85"/>
        <end position="102"/>
    </location>
</feature>
<evidence type="ECO:0000256" key="1">
    <source>
        <dbReference type="SAM" id="MobiDB-lite"/>
    </source>
</evidence>
<dbReference type="EMBL" id="JBAMIC010000007">
    <property type="protein sequence ID" value="KAK7106182.1"/>
    <property type="molecule type" value="Genomic_DNA"/>
</dbReference>
<keyword evidence="3" id="KW-1185">Reference proteome</keyword>
<evidence type="ECO:0000313" key="2">
    <source>
        <dbReference type="EMBL" id="KAK7106182.1"/>
    </source>
</evidence>
<accession>A0AAN9BIN2</accession>
<feature type="compositionally biased region" description="Basic residues" evidence="1">
    <location>
        <begin position="75"/>
        <end position="84"/>
    </location>
</feature>
<comment type="caution">
    <text evidence="2">The sequence shown here is derived from an EMBL/GenBank/DDBJ whole genome shotgun (WGS) entry which is preliminary data.</text>
</comment>